<feature type="compositionally biased region" description="Polar residues" evidence="4">
    <location>
        <begin position="204"/>
        <end position="223"/>
    </location>
</feature>
<feature type="compositionally biased region" description="Low complexity" evidence="4">
    <location>
        <begin position="94"/>
        <end position="103"/>
    </location>
</feature>
<evidence type="ECO:0000256" key="1">
    <source>
        <dbReference type="ARBA" id="ARBA00004123"/>
    </source>
</evidence>
<proteinExistence type="inferred from homology"/>
<dbReference type="CDD" id="cd22965">
    <property type="entry name" value="DD_DPY30_SDC1"/>
    <property type="match status" value="1"/>
</dbReference>
<feature type="compositionally biased region" description="Low complexity" evidence="4">
    <location>
        <begin position="151"/>
        <end position="165"/>
    </location>
</feature>
<dbReference type="InterPro" id="IPR049629">
    <property type="entry name" value="DPY30_SDC1_DD"/>
</dbReference>
<evidence type="ECO:0000313" key="6">
    <source>
        <dbReference type="Proteomes" id="UP000267821"/>
    </source>
</evidence>
<dbReference type="Proteomes" id="UP000267821">
    <property type="component" value="Unassembled WGS sequence"/>
</dbReference>
<dbReference type="STRING" id="1051890.A0A3N4LAG8"/>
<feature type="region of interest" description="Disordered" evidence="4">
    <location>
        <begin position="151"/>
        <end position="228"/>
    </location>
</feature>
<dbReference type="EMBL" id="ML121582">
    <property type="protein sequence ID" value="RPB19853.1"/>
    <property type="molecule type" value="Genomic_DNA"/>
</dbReference>
<gene>
    <name evidence="5" type="ORF">L211DRAFT_852843</name>
</gene>
<keyword evidence="3" id="KW-0539">Nucleus</keyword>
<dbReference type="OrthoDB" id="417678at2759"/>
<accession>A0A3N4LAG8</accession>
<dbReference type="GO" id="GO:0005634">
    <property type="term" value="C:nucleus"/>
    <property type="evidence" value="ECO:0007669"/>
    <property type="project" value="UniProtKB-SubCell"/>
</dbReference>
<comment type="subcellular location">
    <subcellularLocation>
        <location evidence="1">Nucleus</location>
    </subcellularLocation>
</comment>
<dbReference type="AlphaFoldDB" id="A0A3N4LAG8"/>
<sequence length="278" mass="30971">MPSTPLSIFPLAPRLFLTIWLWFEEHCKLCGEVSARVARHVVLPEGEYLSNVELQGSYTCNAHRLSNLRRNTKTHSSMNNQQHQHHGPSPPQGQMPQGQHQGGAYPLSAQGQSNASQYGLQQNQTSPPLQHYQSSQQAYQGHPQYNQYQSSYQQLPSQQHQQQGQTPYRSQPLPNHQAPQPVPQQQPTAQPSSTTQTSSVGNLPRSNTPGHATTPTYSSSNQIAPGGAPARQYINETVAPYLLEGMKMLVREQPPDPLRVLGEWLIEQHSKMHGSEVL</sequence>
<keyword evidence="6" id="KW-1185">Reference proteome</keyword>
<evidence type="ECO:0000256" key="3">
    <source>
        <dbReference type="ARBA" id="ARBA00023242"/>
    </source>
</evidence>
<organism evidence="5 6">
    <name type="scientific">Terfezia boudieri ATCC MYA-4762</name>
    <dbReference type="NCBI Taxonomy" id="1051890"/>
    <lineage>
        <taxon>Eukaryota</taxon>
        <taxon>Fungi</taxon>
        <taxon>Dikarya</taxon>
        <taxon>Ascomycota</taxon>
        <taxon>Pezizomycotina</taxon>
        <taxon>Pezizomycetes</taxon>
        <taxon>Pezizales</taxon>
        <taxon>Pezizaceae</taxon>
        <taxon>Terfezia</taxon>
    </lineage>
</organism>
<dbReference type="Pfam" id="PF05186">
    <property type="entry name" value="Dpy-30"/>
    <property type="match status" value="1"/>
</dbReference>
<comment type="similarity">
    <text evidence="2">Belongs to the dpy-30 family.</text>
</comment>
<evidence type="ECO:0000313" key="5">
    <source>
        <dbReference type="EMBL" id="RPB19853.1"/>
    </source>
</evidence>
<feature type="compositionally biased region" description="Polar residues" evidence="4">
    <location>
        <begin position="109"/>
        <end position="139"/>
    </location>
</feature>
<dbReference type="InParanoid" id="A0A3N4LAG8"/>
<evidence type="ECO:0000256" key="2">
    <source>
        <dbReference type="ARBA" id="ARBA00010849"/>
    </source>
</evidence>
<dbReference type="InterPro" id="IPR007858">
    <property type="entry name" value="Dpy-30_motif"/>
</dbReference>
<evidence type="ECO:0000256" key="4">
    <source>
        <dbReference type="SAM" id="MobiDB-lite"/>
    </source>
</evidence>
<feature type="region of interest" description="Disordered" evidence="4">
    <location>
        <begin position="73"/>
        <end position="139"/>
    </location>
</feature>
<name>A0A3N4LAG8_9PEZI</name>
<protein>
    <submittedName>
        <fullName evidence="5">Dpy-30-domain-containing protein</fullName>
    </submittedName>
</protein>
<dbReference type="Gene3D" id="1.20.890.10">
    <property type="entry name" value="cAMP-dependent protein kinase regulatory subunit, dimerization-anchoring domain"/>
    <property type="match status" value="1"/>
</dbReference>
<feature type="compositionally biased region" description="Low complexity" evidence="4">
    <location>
        <begin position="177"/>
        <end position="200"/>
    </location>
</feature>
<reference evidence="5 6" key="1">
    <citation type="journal article" date="2018" name="Nat. Ecol. Evol.">
        <title>Pezizomycetes genomes reveal the molecular basis of ectomycorrhizal truffle lifestyle.</title>
        <authorList>
            <person name="Murat C."/>
            <person name="Payen T."/>
            <person name="Noel B."/>
            <person name="Kuo A."/>
            <person name="Morin E."/>
            <person name="Chen J."/>
            <person name="Kohler A."/>
            <person name="Krizsan K."/>
            <person name="Balestrini R."/>
            <person name="Da Silva C."/>
            <person name="Montanini B."/>
            <person name="Hainaut M."/>
            <person name="Levati E."/>
            <person name="Barry K.W."/>
            <person name="Belfiori B."/>
            <person name="Cichocki N."/>
            <person name="Clum A."/>
            <person name="Dockter R.B."/>
            <person name="Fauchery L."/>
            <person name="Guy J."/>
            <person name="Iotti M."/>
            <person name="Le Tacon F."/>
            <person name="Lindquist E.A."/>
            <person name="Lipzen A."/>
            <person name="Malagnac F."/>
            <person name="Mello A."/>
            <person name="Molinier V."/>
            <person name="Miyauchi S."/>
            <person name="Poulain J."/>
            <person name="Riccioni C."/>
            <person name="Rubini A."/>
            <person name="Sitrit Y."/>
            <person name="Splivallo R."/>
            <person name="Traeger S."/>
            <person name="Wang M."/>
            <person name="Zifcakova L."/>
            <person name="Wipf D."/>
            <person name="Zambonelli A."/>
            <person name="Paolocci F."/>
            <person name="Nowrousian M."/>
            <person name="Ottonello S."/>
            <person name="Baldrian P."/>
            <person name="Spatafora J.W."/>
            <person name="Henrissat B."/>
            <person name="Nagy L.G."/>
            <person name="Aury J.M."/>
            <person name="Wincker P."/>
            <person name="Grigoriev I.V."/>
            <person name="Bonfante P."/>
            <person name="Martin F.M."/>
        </authorList>
    </citation>
    <scope>NUCLEOTIDE SEQUENCE [LARGE SCALE GENOMIC DNA]</scope>
    <source>
        <strain evidence="5 6">ATCC MYA-4762</strain>
    </source>
</reference>